<gene>
    <name evidence="8" type="ORF">G9C98_005492</name>
</gene>
<name>A0A8J5QZ00_9HYME</name>
<keyword evidence="2 4" id="KW-0371">Homeobox</keyword>
<feature type="region of interest" description="Disordered" evidence="6">
    <location>
        <begin position="367"/>
        <end position="386"/>
    </location>
</feature>
<evidence type="ECO:0000256" key="2">
    <source>
        <dbReference type="ARBA" id="ARBA00023155"/>
    </source>
</evidence>
<feature type="region of interest" description="Disordered" evidence="6">
    <location>
        <begin position="277"/>
        <end position="298"/>
    </location>
</feature>
<dbReference type="PANTHER" id="PTHR45664:SF12">
    <property type="entry name" value="PANCREAS_DUODENUM HOMEOBOX PROTEIN 1"/>
    <property type="match status" value="1"/>
</dbReference>
<accession>A0A8J5QZ00</accession>
<dbReference type="EMBL" id="JAAOIC020000047">
    <property type="protein sequence ID" value="KAG8037282.1"/>
    <property type="molecule type" value="Genomic_DNA"/>
</dbReference>
<keyword evidence="1 4" id="KW-0238">DNA-binding</keyword>
<evidence type="ECO:0000256" key="3">
    <source>
        <dbReference type="ARBA" id="ARBA00023242"/>
    </source>
</evidence>
<evidence type="ECO:0000313" key="8">
    <source>
        <dbReference type="EMBL" id="KAG8037282.1"/>
    </source>
</evidence>
<reference evidence="8" key="1">
    <citation type="submission" date="2020-03" db="EMBL/GenBank/DDBJ databases">
        <authorList>
            <person name="Chebbi M.A."/>
            <person name="Drezen J.M."/>
        </authorList>
    </citation>
    <scope>NUCLEOTIDE SEQUENCE</scope>
    <source>
        <tissue evidence="8">Whole body</tissue>
    </source>
</reference>
<protein>
    <recommendedName>
        <fullName evidence="7">Homeobox domain-containing protein</fullName>
    </recommendedName>
</protein>
<evidence type="ECO:0000256" key="4">
    <source>
        <dbReference type="PROSITE-ProRule" id="PRU00108"/>
    </source>
</evidence>
<dbReference type="Pfam" id="PF00046">
    <property type="entry name" value="Homeodomain"/>
    <property type="match status" value="1"/>
</dbReference>
<evidence type="ECO:0000256" key="6">
    <source>
        <dbReference type="SAM" id="MobiDB-lite"/>
    </source>
</evidence>
<feature type="compositionally biased region" description="Polar residues" evidence="6">
    <location>
        <begin position="65"/>
        <end position="75"/>
    </location>
</feature>
<dbReference type="GO" id="GO:0000978">
    <property type="term" value="F:RNA polymerase II cis-regulatory region sequence-specific DNA binding"/>
    <property type="evidence" value="ECO:0007669"/>
    <property type="project" value="TreeGrafter"/>
</dbReference>
<evidence type="ECO:0000256" key="1">
    <source>
        <dbReference type="ARBA" id="ARBA00023125"/>
    </source>
</evidence>
<feature type="compositionally biased region" description="Polar residues" evidence="6">
    <location>
        <begin position="83"/>
        <end position="105"/>
    </location>
</feature>
<evidence type="ECO:0000256" key="5">
    <source>
        <dbReference type="RuleBase" id="RU000682"/>
    </source>
</evidence>
<keyword evidence="3 4" id="KW-0539">Nucleus</keyword>
<dbReference type="GO" id="GO:0045944">
    <property type="term" value="P:positive regulation of transcription by RNA polymerase II"/>
    <property type="evidence" value="ECO:0007669"/>
    <property type="project" value="UniProtKB-ARBA"/>
</dbReference>
<keyword evidence="9" id="KW-1185">Reference proteome</keyword>
<feature type="compositionally biased region" description="Polar residues" evidence="6">
    <location>
        <begin position="280"/>
        <end position="296"/>
    </location>
</feature>
<dbReference type="InterPro" id="IPR001356">
    <property type="entry name" value="HD"/>
</dbReference>
<feature type="DNA-binding region" description="Homeobox" evidence="4">
    <location>
        <begin position="195"/>
        <end position="254"/>
    </location>
</feature>
<dbReference type="InterPro" id="IPR017970">
    <property type="entry name" value="Homeobox_CS"/>
</dbReference>
<evidence type="ECO:0000259" key="7">
    <source>
        <dbReference type="PROSITE" id="PS50071"/>
    </source>
</evidence>
<comment type="caution">
    <text evidence="8">The sequence shown here is derived from an EMBL/GenBank/DDBJ whole genome shotgun (WGS) entry which is preliminary data.</text>
</comment>
<dbReference type="GO" id="GO:0000981">
    <property type="term" value="F:DNA-binding transcription factor activity, RNA polymerase II-specific"/>
    <property type="evidence" value="ECO:0007669"/>
    <property type="project" value="InterPro"/>
</dbReference>
<reference evidence="8" key="2">
    <citation type="submission" date="2021-04" db="EMBL/GenBank/DDBJ databases">
        <title>Genome-wide patterns of bracovirus chromosomal integration into multiple host tissues during parasitism.</title>
        <authorList>
            <person name="Chebbi M.A.C."/>
        </authorList>
    </citation>
    <scope>NUCLEOTIDE SEQUENCE</scope>
    <source>
        <tissue evidence="8">Whole body</tissue>
    </source>
</reference>
<dbReference type="SMART" id="SM00389">
    <property type="entry name" value="HOX"/>
    <property type="match status" value="1"/>
</dbReference>
<dbReference type="Proteomes" id="UP000729913">
    <property type="component" value="Unassembled WGS sequence"/>
</dbReference>
<evidence type="ECO:0000313" key="9">
    <source>
        <dbReference type="Proteomes" id="UP000729913"/>
    </source>
</evidence>
<dbReference type="PROSITE" id="PS00027">
    <property type="entry name" value="HOMEOBOX_1"/>
    <property type="match status" value="1"/>
</dbReference>
<organism evidence="8 9">
    <name type="scientific">Cotesia typhae</name>
    <dbReference type="NCBI Taxonomy" id="2053667"/>
    <lineage>
        <taxon>Eukaryota</taxon>
        <taxon>Metazoa</taxon>
        <taxon>Ecdysozoa</taxon>
        <taxon>Arthropoda</taxon>
        <taxon>Hexapoda</taxon>
        <taxon>Insecta</taxon>
        <taxon>Pterygota</taxon>
        <taxon>Neoptera</taxon>
        <taxon>Endopterygota</taxon>
        <taxon>Hymenoptera</taxon>
        <taxon>Apocrita</taxon>
        <taxon>Ichneumonoidea</taxon>
        <taxon>Braconidae</taxon>
        <taxon>Microgastrinae</taxon>
        <taxon>Cotesia</taxon>
    </lineage>
</organism>
<feature type="compositionally biased region" description="Basic and acidic residues" evidence="6">
    <location>
        <begin position="371"/>
        <end position="386"/>
    </location>
</feature>
<dbReference type="OrthoDB" id="6159439at2759"/>
<dbReference type="CDD" id="cd00086">
    <property type="entry name" value="homeodomain"/>
    <property type="match status" value="1"/>
</dbReference>
<proteinExistence type="predicted"/>
<feature type="domain" description="Homeobox" evidence="7">
    <location>
        <begin position="193"/>
        <end position="253"/>
    </location>
</feature>
<dbReference type="PROSITE" id="PS50071">
    <property type="entry name" value="HOMEOBOX_2"/>
    <property type="match status" value="1"/>
</dbReference>
<dbReference type="GO" id="GO:0005634">
    <property type="term" value="C:nucleus"/>
    <property type="evidence" value="ECO:0007669"/>
    <property type="project" value="UniProtKB-SubCell"/>
</dbReference>
<sequence>MSVAETYSNGSSRNLCDNNMLDKAVDIDLRPKTNDNKDDKMTVEEFRTRINQNNNLGVNPIYTFSPESAESSGSVESRLRDYSNYQNSSSVPISRENNNVLNSKNTSEKEIYNSGLLSQDCYSPQQQLSDREHIGISHHIHYQQSQQYRQQNIQHQSRMKKWQIKEEEQEHPLFLQSNQRLMPVHRGNQRKHSSGKRSRTAYSSAQLFELEKEFLCGRYLCRPRRIEMAASLSLTERQIKIWFQNRRMKFKKEQNSVKSVDNLPKLVKSEIKPDLKEDLTSLSSPTPSQNTLSLQNDQKRDYCSSSEGYLYSSPPVCVPSSVHQNYERIASFTDFANHNDRRQIFSSITEKQNTIDKQDYRVICQAQQSHEQNDYGKQDSKSDSYGERNECFKDYGRAEIYQYQEYAWYGSSNSYMNNNYTSAHSASINYHRNNHGNLLEYANGFQDYSPSTVSDFSLWSNTYHPEISESERNGILITGDDSVHNNDLEITNLTNL</sequence>
<comment type="subcellular location">
    <subcellularLocation>
        <location evidence="4 5">Nucleus</location>
    </subcellularLocation>
</comment>
<feature type="region of interest" description="Disordered" evidence="6">
    <location>
        <begin position="55"/>
        <end position="105"/>
    </location>
</feature>
<dbReference type="AlphaFoldDB" id="A0A8J5QZ00"/>
<dbReference type="PANTHER" id="PTHR45664">
    <property type="entry name" value="PROTEIN ZERKNUELLT 1-RELATED"/>
    <property type="match status" value="1"/>
</dbReference>